<sequence>MSRAVLIRIEIHLGQSLLIFSSVSQVLGAGHRGGPLPRHLQVPRSSIVASSVIATNHRICRVWSKFVDKGSRPSTIQSDSRKPSNREFLGQLLQSRTEATPHARQN</sequence>
<dbReference type="OrthoDB" id="10447413at2759"/>
<dbReference type="VEuPathDB" id="FungiDB:ACJ73_08071"/>
<dbReference type="Proteomes" id="UP000242791">
    <property type="component" value="Unassembled WGS sequence"/>
</dbReference>
<reference evidence="1 2" key="1">
    <citation type="submission" date="2015-08" db="EMBL/GenBank/DDBJ databases">
        <title>Emmonsia species relationships and genome sequence.</title>
        <authorList>
            <person name="Cuomo C.A."/>
            <person name="Schwartz I.S."/>
            <person name="Kenyon C."/>
            <person name="De Hoog G.S."/>
            <person name="Govender N.P."/>
            <person name="Botha A."/>
            <person name="Moreno L."/>
            <person name="De Vries M."/>
            <person name="Munoz J.F."/>
            <person name="Stielow J.B."/>
        </authorList>
    </citation>
    <scope>NUCLEOTIDE SEQUENCE [LARGE SCALE GENOMIC DNA]</scope>
    <source>
        <strain evidence="1 2">EI222</strain>
    </source>
</reference>
<proteinExistence type="predicted"/>
<gene>
    <name evidence="1" type="ORF">ACJ73_08071</name>
</gene>
<organism evidence="1 2">
    <name type="scientific">Blastomyces percursus</name>
    <dbReference type="NCBI Taxonomy" id="1658174"/>
    <lineage>
        <taxon>Eukaryota</taxon>
        <taxon>Fungi</taxon>
        <taxon>Dikarya</taxon>
        <taxon>Ascomycota</taxon>
        <taxon>Pezizomycotina</taxon>
        <taxon>Eurotiomycetes</taxon>
        <taxon>Eurotiomycetidae</taxon>
        <taxon>Onygenales</taxon>
        <taxon>Ajellomycetaceae</taxon>
        <taxon>Blastomyces</taxon>
    </lineage>
</organism>
<dbReference type="AlphaFoldDB" id="A0A1J9PXF8"/>
<protein>
    <submittedName>
        <fullName evidence="1">Uncharacterized protein</fullName>
    </submittedName>
</protein>
<name>A0A1J9PXF8_9EURO</name>
<accession>A0A1J9PXF8</accession>
<evidence type="ECO:0000313" key="2">
    <source>
        <dbReference type="Proteomes" id="UP000242791"/>
    </source>
</evidence>
<dbReference type="EMBL" id="LGTZ01001794">
    <property type="protein sequence ID" value="OJD20594.1"/>
    <property type="molecule type" value="Genomic_DNA"/>
</dbReference>
<keyword evidence="2" id="KW-1185">Reference proteome</keyword>
<evidence type="ECO:0000313" key="1">
    <source>
        <dbReference type="EMBL" id="OJD20594.1"/>
    </source>
</evidence>
<comment type="caution">
    <text evidence="1">The sequence shown here is derived from an EMBL/GenBank/DDBJ whole genome shotgun (WGS) entry which is preliminary data.</text>
</comment>